<gene>
    <name evidence="8" type="ORF">CLPU_6c00680</name>
</gene>
<dbReference type="EMBL" id="LGSS01000006">
    <property type="protein sequence ID" value="KNF08582.1"/>
    <property type="molecule type" value="Genomic_DNA"/>
</dbReference>
<evidence type="ECO:0000256" key="4">
    <source>
        <dbReference type="ARBA" id="ARBA00022989"/>
    </source>
</evidence>
<dbReference type="GO" id="GO:0005886">
    <property type="term" value="C:plasma membrane"/>
    <property type="evidence" value="ECO:0007669"/>
    <property type="project" value="UniProtKB-SubCell"/>
</dbReference>
<evidence type="ECO:0000256" key="6">
    <source>
        <dbReference type="SAM" id="Phobius"/>
    </source>
</evidence>
<dbReference type="Pfam" id="PF02588">
    <property type="entry name" value="YitT_membrane"/>
    <property type="match status" value="1"/>
</dbReference>
<dbReference type="InterPro" id="IPR015867">
    <property type="entry name" value="N-reg_PII/ATP_PRibTrfase_C"/>
</dbReference>
<name>A0A0L0WAV2_GOTPU</name>
<sequence length="293" mass="32343">METTGDHNKIKELLIEVFKKIPFVIIGNLLCSIAINGFFIPNKMLSGGVSGISILFYYMFTMPTSLTALILNVPLLILGMKKLDKKVLLYTSISIITNSLLLHLTKNIGSLIGLNDVLLGCIFGGVFNGVGMVILYRNKVLQSGVDVVCAIIKRYYNINIGVGLMGFNTTIITISSILFGLKPAMYTIISMFISYQIVDKIQAKFNIKKNVFIVSDKSRELADEIMIKMNRGVTLLEGQGGYTKSTKRMIYCIVSPTEIVKLKTIVSRVDPKAFMTINTVQEVNGNGFKTVGI</sequence>
<keyword evidence="9" id="KW-1185">Reference proteome</keyword>
<dbReference type="STRING" id="1503.CLPU_6c00680"/>
<feature type="transmembrane region" description="Helical" evidence="6">
    <location>
        <begin position="87"/>
        <end position="105"/>
    </location>
</feature>
<dbReference type="CDD" id="cd16380">
    <property type="entry name" value="YitT_C"/>
    <property type="match status" value="1"/>
</dbReference>
<reference evidence="9" key="1">
    <citation type="submission" date="2015-07" db="EMBL/GenBank/DDBJ databases">
        <title>Draft genome sequence of the purine-degrading Gottschalkia purinilyticum DSM 1384 (formerly Clostridium purinilyticum).</title>
        <authorList>
            <person name="Poehlein A."/>
            <person name="Schiel-Bengelsdorf B."/>
            <person name="Bengelsdorf F.R."/>
            <person name="Daniel R."/>
            <person name="Duerre P."/>
        </authorList>
    </citation>
    <scope>NUCLEOTIDE SEQUENCE [LARGE SCALE GENOMIC DNA]</scope>
    <source>
        <strain evidence="9">DSM 1384</strain>
    </source>
</reference>
<evidence type="ECO:0000256" key="5">
    <source>
        <dbReference type="ARBA" id="ARBA00023136"/>
    </source>
</evidence>
<evidence type="ECO:0000313" key="9">
    <source>
        <dbReference type="Proteomes" id="UP000037267"/>
    </source>
</evidence>
<evidence type="ECO:0000256" key="2">
    <source>
        <dbReference type="ARBA" id="ARBA00022475"/>
    </source>
</evidence>
<accession>A0A0L0WAV2</accession>
<keyword evidence="5 6" id="KW-0472">Membrane</keyword>
<feature type="transmembrane region" description="Helical" evidence="6">
    <location>
        <begin position="156"/>
        <end position="178"/>
    </location>
</feature>
<dbReference type="InterPro" id="IPR051461">
    <property type="entry name" value="UPF0750_membrane"/>
</dbReference>
<feature type="domain" description="DUF2179" evidence="7">
    <location>
        <begin position="231"/>
        <end position="285"/>
    </location>
</feature>
<feature type="transmembrane region" description="Helical" evidence="6">
    <location>
        <begin position="21"/>
        <end position="40"/>
    </location>
</feature>
<dbReference type="Gene3D" id="3.30.70.120">
    <property type="match status" value="1"/>
</dbReference>
<comment type="caution">
    <text evidence="8">The sequence shown here is derived from an EMBL/GenBank/DDBJ whole genome shotgun (WGS) entry which is preliminary data.</text>
</comment>
<evidence type="ECO:0000259" key="7">
    <source>
        <dbReference type="Pfam" id="PF10035"/>
    </source>
</evidence>
<protein>
    <recommendedName>
        <fullName evidence="7">DUF2179 domain-containing protein</fullName>
    </recommendedName>
</protein>
<comment type="subcellular location">
    <subcellularLocation>
        <location evidence="1">Cell membrane</location>
        <topology evidence="1">Multi-pass membrane protein</topology>
    </subcellularLocation>
</comment>
<feature type="transmembrane region" description="Helical" evidence="6">
    <location>
        <begin position="52"/>
        <end position="75"/>
    </location>
</feature>
<keyword evidence="3 6" id="KW-0812">Transmembrane</keyword>
<evidence type="ECO:0000313" key="8">
    <source>
        <dbReference type="EMBL" id="KNF08582.1"/>
    </source>
</evidence>
<dbReference type="InterPro" id="IPR019264">
    <property type="entry name" value="DUF2179"/>
</dbReference>
<proteinExistence type="predicted"/>
<organism evidence="8 9">
    <name type="scientific">Gottschalkia purinilytica</name>
    <name type="common">Clostridium purinilyticum</name>
    <dbReference type="NCBI Taxonomy" id="1503"/>
    <lineage>
        <taxon>Bacteria</taxon>
        <taxon>Bacillati</taxon>
        <taxon>Bacillota</taxon>
        <taxon>Tissierellia</taxon>
        <taxon>Tissierellales</taxon>
        <taxon>Gottschalkiaceae</taxon>
        <taxon>Gottschalkia</taxon>
    </lineage>
</organism>
<dbReference type="PANTHER" id="PTHR33545">
    <property type="entry name" value="UPF0750 MEMBRANE PROTEIN YITT-RELATED"/>
    <property type="match status" value="1"/>
</dbReference>
<dbReference type="Pfam" id="PF10035">
    <property type="entry name" value="DUF2179"/>
    <property type="match status" value="1"/>
</dbReference>
<dbReference type="RefSeq" id="WP_050355101.1">
    <property type="nucleotide sequence ID" value="NZ_LGSS01000006.1"/>
</dbReference>
<feature type="transmembrane region" description="Helical" evidence="6">
    <location>
        <begin position="117"/>
        <end position="136"/>
    </location>
</feature>
<dbReference type="AlphaFoldDB" id="A0A0L0WAV2"/>
<keyword evidence="2" id="KW-1003">Cell membrane</keyword>
<dbReference type="InterPro" id="IPR003740">
    <property type="entry name" value="YitT"/>
</dbReference>
<keyword evidence="4 6" id="KW-1133">Transmembrane helix</keyword>
<dbReference type="PIRSF" id="PIRSF006483">
    <property type="entry name" value="Membrane_protein_YitT"/>
    <property type="match status" value="1"/>
</dbReference>
<dbReference type="Proteomes" id="UP000037267">
    <property type="component" value="Unassembled WGS sequence"/>
</dbReference>
<dbReference type="OrthoDB" id="3180973at2"/>
<dbReference type="PANTHER" id="PTHR33545:SF5">
    <property type="entry name" value="UPF0750 MEMBRANE PROTEIN YITT"/>
    <property type="match status" value="1"/>
</dbReference>
<evidence type="ECO:0000256" key="3">
    <source>
        <dbReference type="ARBA" id="ARBA00022692"/>
    </source>
</evidence>
<evidence type="ECO:0000256" key="1">
    <source>
        <dbReference type="ARBA" id="ARBA00004651"/>
    </source>
</evidence>